<dbReference type="InterPro" id="IPR054696">
    <property type="entry name" value="GTP-eEF1A_C"/>
</dbReference>
<dbReference type="FunFam" id="3.40.50.300:FF:001283">
    <property type="entry name" value="Eukaryotic translation elongation factor 1 alpha 1"/>
    <property type="match status" value="1"/>
</dbReference>
<dbReference type="InterPro" id="IPR000795">
    <property type="entry name" value="T_Tr_GTP-bd_dom"/>
</dbReference>
<dbReference type="CDD" id="cd01883">
    <property type="entry name" value="EF1_alpha"/>
    <property type="match status" value="1"/>
</dbReference>
<dbReference type="FunFam" id="2.40.30.10:FF:000003">
    <property type="entry name" value="Elongation factor 1-alpha"/>
    <property type="match status" value="1"/>
</dbReference>
<evidence type="ECO:0000256" key="4">
    <source>
        <dbReference type="ARBA" id="ARBA00022481"/>
    </source>
</evidence>
<protein>
    <submittedName>
        <fullName evidence="13">Elongation factor 1-alpha</fullName>
    </submittedName>
</protein>
<evidence type="ECO:0000256" key="6">
    <source>
        <dbReference type="ARBA" id="ARBA00022741"/>
    </source>
</evidence>
<name>A0AAW2XWQ8_9LAMI</name>
<dbReference type="FunFam" id="2.40.30.10:FF:000005">
    <property type="entry name" value="Elongation factor 1-alpha"/>
    <property type="match status" value="1"/>
</dbReference>
<evidence type="ECO:0000256" key="3">
    <source>
        <dbReference type="ARBA" id="ARBA00007249"/>
    </source>
</evidence>
<keyword evidence="7 13" id="KW-0251">Elongation factor</keyword>
<reference evidence="13" key="1">
    <citation type="submission" date="2020-06" db="EMBL/GenBank/DDBJ databases">
        <authorList>
            <person name="Li T."/>
            <person name="Hu X."/>
            <person name="Zhang T."/>
            <person name="Song X."/>
            <person name="Zhang H."/>
            <person name="Dai N."/>
            <person name="Sheng W."/>
            <person name="Hou X."/>
            <person name="Wei L."/>
        </authorList>
    </citation>
    <scope>NUCLEOTIDE SEQUENCE</scope>
    <source>
        <strain evidence="13">KEN1</strain>
        <tissue evidence="13">Leaf</tissue>
    </source>
</reference>
<evidence type="ECO:0000259" key="10">
    <source>
        <dbReference type="Pfam" id="PF00009"/>
    </source>
</evidence>
<reference evidence="13" key="2">
    <citation type="journal article" date="2024" name="Plant">
        <title>Genomic evolution and insights into agronomic trait innovations of Sesamum species.</title>
        <authorList>
            <person name="Miao H."/>
            <person name="Wang L."/>
            <person name="Qu L."/>
            <person name="Liu H."/>
            <person name="Sun Y."/>
            <person name="Le M."/>
            <person name="Wang Q."/>
            <person name="Wei S."/>
            <person name="Zheng Y."/>
            <person name="Lin W."/>
            <person name="Duan Y."/>
            <person name="Cao H."/>
            <person name="Xiong S."/>
            <person name="Wang X."/>
            <person name="Wei L."/>
            <person name="Li C."/>
            <person name="Ma Q."/>
            <person name="Ju M."/>
            <person name="Zhao R."/>
            <person name="Li G."/>
            <person name="Mu C."/>
            <person name="Tian Q."/>
            <person name="Mei H."/>
            <person name="Zhang T."/>
            <person name="Gao T."/>
            <person name="Zhang H."/>
        </authorList>
    </citation>
    <scope>NUCLEOTIDE SEQUENCE</scope>
    <source>
        <strain evidence="13">KEN1</strain>
    </source>
</reference>
<keyword evidence="9" id="KW-0342">GTP-binding</keyword>
<dbReference type="GO" id="GO:0003924">
    <property type="term" value="F:GTPase activity"/>
    <property type="evidence" value="ECO:0007669"/>
    <property type="project" value="InterPro"/>
</dbReference>
<gene>
    <name evidence="13" type="ORF">Slati_1003300</name>
</gene>
<dbReference type="SUPFAM" id="SSF50447">
    <property type="entry name" value="Translation proteins"/>
    <property type="match status" value="1"/>
</dbReference>
<dbReference type="Gene3D" id="3.40.50.300">
    <property type="entry name" value="P-loop containing nucleotide triphosphate hydrolases"/>
    <property type="match status" value="2"/>
</dbReference>
<dbReference type="CDD" id="cd03693">
    <property type="entry name" value="EF1_alpha_II"/>
    <property type="match status" value="1"/>
</dbReference>
<organism evidence="13">
    <name type="scientific">Sesamum latifolium</name>
    <dbReference type="NCBI Taxonomy" id="2727402"/>
    <lineage>
        <taxon>Eukaryota</taxon>
        <taxon>Viridiplantae</taxon>
        <taxon>Streptophyta</taxon>
        <taxon>Embryophyta</taxon>
        <taxon>Tracheophyta</taxon>
        <taxon>Spermatophyta</taxon>
        <taxon>Magnoliopsida</taxon>
        <taxon>eudicotyledons</taxon>
        <taxon>Gunneridae</taxon>
        <taxon>Pentapetalae</taxon>
        <taxon>asterids</taxon>
        <taxon>lamiids</taxon>
        <taxon>Lamiales</taxon>
        <taxon>Pedaliaceae</taxon>
        <taxon>Sesamum</taxon>
    </lineage>
</organism>
<dbReference type="InterPro" id="IPR031157">
    <property type="entry name" value="G_TR_CS"/>
</dbReference>
<dbReference type="Pfam" id="PF03144">
    <property type="entry name" value="GTP_EFTU_D2"/>
    <property type="match status" value="1"/>
</dbReference>
<feature type="domain" description="Tr-type G" evidence="10">
    <location>
        <begin position="79"/>
        <end position="192"/>
    </location>
</feature>
<evidence type="ECO:0000256" key="8">
    <source>
        <dbReference type="ARBA" id="ARBA00022917"/>
    </source>
</evidence>
<dbReference type="PROSITE" id="PS00301">
    <property type="entry name" value="G_TR_1"/>
    <property type="match status" value="1"/>
</dbReference>
<dbReference type="PANTHER" id="PTHR23115">
    <property type="entry name" value="TRANSLATION FACTOR"/>
    <property type="match status" value="1"/>
</dbReference>
<evidence type="ECO:0000259" key="12">
    <source>
        <dbReference type="Pfam" id="PF22594"/>
    </source>
</evidence>
<dbReference type="GO" id="GO:0003746">
    <property type="term" value="F:translation elongation factor activity"/>
    <property type="evidence" value="ECO:0007669"/>
    <property type="project" value="UniProtKB-KW"/>
</dbReference>
<evidence type="ECO:0000256" key="5">
    <source>
        <dbReference type="ARBA" id="ARBA00022490"/>
    </source>
</evidence>
<dbReference type="InterPro" id="IPR050100">
    <property type="entry name" value="TRAFAC_GTPase_members"/>
</dbReference>
<keyword evidence="6" id="KW-0547">Nucleotide-binding</keyword>
<evidence type="ECO:0000256" key="1">
    <source>
        <dbReference type="ARBA" id="ARBA00003982"/>
    </source>
</evidence>
<dbReference type="InterPro" id="IPR009001">
    <property type="entry name" value="Transl_elong_EF1A/Init_IF2_C"/>
</dbReference>
<keyword evidence="5" id="KW-0963">Cytoplasm</keyword>
<dbReference type="Gene3D" id="2.40.30.10">
    <property type="entry name" value="Translation factors"/>
    <property type="match status" value="2"/>
</dbReference>
<comment type="function">
    <text evidence="1">This protein promotes the GTP-dependent binding of aminoacyl-tRNA to the A-site of ribosomes during protein biosynthesis.</text>
</comment>
<comment type="caution">
    <text evidence="13">The sequence shown here is derived from an EMBL/GenBank/DDBJ whole genome shotgun (WGS) entry which is preliminary data.</text>
</comment>
<dbReference type="Pfam" id="PF00009">
    <property type="entry name" value="GTP_EFTU"/>
    <property type="match status" value="2"/>
</dbReference>
<dbReference type="Pfam" id="PF22594">
    <property type="entry name" value="GTP-eEF1A_C"/>
    <property type="match status" value="1"/>
</dbReference>
<dbReference type="EMBL" id="JACGWN010000003">
    <property type="protein sequence ID" value="KAL0456641.1"/>
    <property type="molecule type" value="Genomic_DNA"/>
</dbReference>
<dbReference type="PRINTS" id="PR00315">
    <property type="entry name" value="ELONGATNFCT"/>
</dbReference>
<dbReference type="SUPFAM" id="SSF50465">
    <property type="entry name" value="EF-Tu/eEF-1alpha/eIF2-gamma C-terminal domain"/>
    <property type="match status" value="1"/>
</dbReference>
<dbReference type="InterPro" id="IPR027417">
    <property type="entry name" value="P-loop_NTPase"/>
</dbReference>
<feature type="domain" description="Translation elongation factor EFTu-like" evidence="11">
    <location>
        <begin position="218"/>
        <end position="283"/>
    </location>
</feature>
<evidence type="ECO:0000256" key="7">
    <source>
        <dbReference type="ARBA" id="ARBA00022768"/>
    </source>
</evidence>
<feature type="domain" description="Tr-type G" evidence="10">
    <location>
        <begin position="6"/>
        <end position="76"/>
    </location>
</feature>
<dbReference type="SUPFAM" id="SSF52540">
    <property type="entry name" value="P-loop containing nucleoside triphosphate hydrolases"/>
    <property type="match status" value="1"/>
</dbReference>
<dbReference type="InterPro" id="IPR004161">
    <property type="entry name" value="EFTu-like_2"/>
</dbReference>
<sequence>MGKEKVHINIVVIGHVDSGKSTTTGHLIYKLGGIDKRVIERFEKEAAEMNKRSFKYAWVLDKLKAERERGITIDIALEADCAVLIIDSTTGGFEAGISKDGQTREHALLAFTLGVKQMICCCNKMDATTPKYSKARYDEIVKEVSSYLKKVGYNPEKIPFVPISGFEGDNMIERSTNLDWYKGPTLLEALDMIQEPKRPSDKPLRLPLQDVYKIGGIGTVPVGRVETGILKPGMVVTFGPSGLTTEVKSVEMHHEAMQEALPGDNVGFNVKNVAVKDLKRGFVASNSKDPAKEAANFTSQVIIMNHPGQIGNGYAPVLDCHTSHIAVKFAELVTKIDRRSGKELEKEPKFLKNGDAGLVKMVPTKPMVVETFSEYPPLGRFAVRDMRQTVAVGVIKNVEKKDPSGAKVTKAAAKKGAK</sequence>
<comment type="similarity">
    <text evidence="3">Belongs to the TRAFAC class translation factor GTPase superfamily. Classic translation factor GTPase family. EF-Tu/EF-1A subfamily.</text>
</comment>
<evidence type="ECO:0000256" key="2">
    <source>
        <dbReference type="ARBA" id="ARBA00004496"/>
    </source>
</evidence>
<dbReference type="GO" id="GO:0005737">
    <property type="term" value="C:cytoplasm"/>
    <property type="evidence" value="ECO:0007669"/>
    <property type="project" value="UniProtKB-SubCell"/>
</dbReference>
<keyword evidence="8" id="KW-0648">Protein biosynthesis</keyword>
<evidence type="ECO:0000259" key="11">
    <source>
        <dbReference type="Pfam" id="PF03144"/>
    </source>
</evidence>
<evidence type="ECO:0000313" key="13">
    <source>
        <dbReference type="EMBL" id="KAL0456641.1"/>
    </source>
</evidence>
<comment type="subcellular location">
    <subcellularLocation>
        <location evidence="2">Cytoplasm</location>
    </subcellularLocation>
</comment>
<dbReference type="InterPro" id="IPR009000">
    <property type="entry name" value="Transl_B-barrel_sf"/>
</dbReference>
<dbReference type="GO" id="GO:0003729">
    <property type="term" value="F:mRNA binding"/>
    <property type="evidence" value="ECO:0007669"/>
    <property type="project" value="UniProtKB-ARBA"/>
</dbReference>
<dbReference type="GO" id="GO:0005525">
    <property type="term" value="F:GTP binding"/>
    <property type="evidence" value="ECO:0007669"/>
    <property type="project" value="UniProtKB-KW"/>
</dbReference>
<keyword evidence="4" id="KW-0488">Methylation</keyword>
<proteinExistence type="inferred from homology"/>
<dbReference type="AlphaFoldDB" id="A0AAW2XWQ8"/>
<accession>A0AAW2XWQ8</accession>
<dbReference type="CDD" id="cd03705">
    <property type="entry name" value="EF1_alpha_III"/>
    <property type="match status" value="1"/>
</dbReference>
<feature type="domain" description="GTP-eEF1A C-terminal" evidence="12">
    <location>
        <begin position="296"/>
        <end position="396"/>
    </location>
</feature>
<evidence type="ECO:0000256" key="9">
    <source>
        <dbReference type="ARBA" id="ARBA00023134"/>
    </source>
</evidence>